<dbReference type="PANTHER" id="PTHR16004:SF2">
    <property type="entry name" value="E3 UBIQUITIN-PROTEIN LIGASE LUBEL"/>
    <property type="match status" value="1"/>
</dbReference>
<dbReference type="Pfam" id="PF16678">
    <property type="entry name" value="UBA_HOIP"/>
    <property type="match status" value="1"/>
</dbReference>
<feature type="compositionally biased region" description="Basic residues" evidence="10">
    <location>
        <begin position="1898"/>
        <end position="1907"/>
    </location>
</feature>
<dbReference type="InterPro" id="IPR026254">
    <property type="entry name" value="RNF31-like"/>
</dbReference>
<comment type="similarity">
    <text evidence="1">Belongs to the RBR family.</text>
</comment>
<feature type="compositionally biased region" description="Polar residues" evidence="10">
    <location>
        <begin position="1596"/>
        <end position="1606"/>
    </location>
</feature>
<dbReference type="InterPro" id="IPR047541">
    <property type="entry name" value="RNF31_RBR_mRING-HC-like"/>
</dbReference>
<feature type="region of interest" description="Disordered" evidence="10">
    <location>
        <begin position="2473"/>
        <end position="2692"/>
    </location>
</feature>
<dbReference type="GO" id="GO:1990450">
    <property type="term" value="F:linear polyubiquitin binding"/>
    <property type="evidence" value="ECO:0007669"/>
    <property type="project" value="TreeGrafter"/>
</dbReference>
<evidence type="ECO:0000256" key="10">
    <source>
        <dbReference type="SAM" id="MobiDB-lite"/>
    </source>
</evidence>
<dbReference type="GO" id="GO:0008270">
    <property type="term" value="F:zinc ion binding"/>
    <property type="evidence" value="ECO:0007669"/>
    <property type="project" value="UniProtKB-KW"/>
</dbReference>
<feature type="domain" description="RING-type" evidence="12">
    <location>
        <begin position="2870"/>
        <end position="3099"/>
    </location>
</feature>
<feature type="compositionally biased region" description="Polar residues" evidence="10">
    <location>
        <begin position="2064"/>
        <end position="2076"/>
    </location>
</feature>
<feature type="region of interest" description="Disordered" evidence="10">
    <location>
        <begin position="925"/>
        <end position="1001"/>
    </location>
</feature>
<sequence>MSSLANNRNGGMLITRNERSMPKWVTEQSDRIGPRPPPPPLTPENGHAPAKQPSLPPKTKSQPEPDYEVIEFSNQQYSNAPLRPNSASSGSKTPDNKLKCTLCGSGNPWVTCEECAQQIFCASCDDMFHKHPKRKNHQRKTIEKSRPPIPPKTLPGQPGPTPPVAPPRRNKRGLMTPIMQRKDQGNAMPGPFPVPPSPTPSMKNASWQERFGSLPRGLNLLNRPLPETPKTPSESSRSTTPKSVFDNIQRPPSVALEKIKSKANATLDRMQLLQQRYRQQKEQMERERSGSVTDQNMSAFDQWSSISQSPSHFRSGSMSSGINSSHLDLMDDNNFNLFHQRQMALQHHQMAAQRANQLGQRGMSSSVFNLNQINRKQNVTTNGWMNNPMQQAQSMAQLNCANCAQQQSQWNGTNQHHMHIHQDPWSNQLSSQQHLNRSNMSLNVPAGYMMQPQINSMYPPPTFMNQRGFQQMYPQPYMGGMPVMNPGLMGMPPSTSRAASRAGSRMASPAMSRKSVTLRRKQRSSYIDDEATDDEDSDEDDRRSITSARSGVSRTRQRRMSSASQFPLDDDIELSQSKSHRNRRNQRRDSIAKSVHNDWAPGRGTSSSNNNRSADSGFNSPLKPSRIYSDLDSEGSGTRALVQAKIEQKLKEENLKQKSSKPKRQSQSPTPQKTSAAVQTPAVKQTIKQEIIEKVVDTPVKQEREPSPSESEEEQQHNKKDEQPLEVEVKQESASEEEEIESEESEESEEAEQEQETEQIEVNEIEEDDLGPPPSTPDHEWECEFCTFVNEANIKICSICCKTPSIKPKKAIKSISPPKQIKSPLVKKEKGHAKEKEHEKETVKDNKDKSGTIKKKPSASTQSSTIQHIATNNTETTKTTNNIQTTNTDSAHTTDDANKFTLKTKESVEDIWATLDENIQATAHEVTRKAESKKSSKVSTACGTSSKAASVERQENDSRQSQAREIGTSPPPQSISTQTYDTLPIHKPETREEPIAKPTPQPLYNDMIQQTNFPPSPKIQDMKSFEAEVLNKIHNISHVPAHHHYQNNHHANHPMYSYNERQRYRSNNDLRMDDAMSMDFETFNGLGRRQPSISELMLLQKTSSQMHSPLGGSIYDLPYRDLSSLRLNDMENHKESDLYKHTTEELNAALKYCGPDMHPLVWLRDNWPKLIQTVQSLATKYGQERAENTIGTISQMEARDALRMHTGNIWQAVSECIEQRQRKYRDISSKGNFSREDIVTALTTHQGNVELALLDLSRTQLKPFLMRIWGSPGGVENESGSLPLPVSQHSSTQSTHYNMDKDIHNFLSANASECMQTPNATGAFHNNNQMPSPFDRPASLNSPFENNNHMLDNTSSYSADSKDFANSPLPIDETILSNKNVLKDLETLIGNMEHNQQNQNEQVLRSIHDMITNGNSKTDNEYDSETMRILTKSPITSTKFKSTPKDNNSENEADVKNFVWQHIQEIVPNLVQQVEMELMEDIDEKLKNNEEGEEKTEITEITPETLQVAPAPPPPPPIDQDEFLMEEVIKPNIKTASIREELPPQYVYTAEIATFQLAFDKGLEREHEEEFDFDTLEEASRLVFKMFKAPDAQITQTSEEVGQTQAQDHKTHNGDLPETQVQKPIQTLAQSVTIHNYIPPIEENNLENKVQELSSGTQNDIPKSSENGSMLKTQIPASSVTDPELITITNAVNMEETLVQNPTKLDSLPNTNKAPTTLQIDTNKETIVQVIASSEIESEVLSERVNQNTSENLIVEQPQAPSTDTSIKTDEIPTTSQNVNLHETIISTEVPTNDSATTNGGFPNQNYEQLSSFADIENPIATQTLEPTAKEDNTDNHNTSPIDINQPTASLSSSADNNSHISETASTSDSIKPIEESAVVMKAKEKQENPTTSSQRGKSNKPSKIRTKTINQYKRTTLKDLSKELEQTETEIAMSQVEKTQSSETTETIENSANTTEQVPEMVVKKDNSTTDHIEPSEENIENISESSPVALEQLGDNDGNISKASSTPIEVAPVIETKTSTNEALASSSNKRVSKIPVRRTASNKSLINTSSTILRKTDSNENVKTNKQNVPTTAPSQVVESPQPPSELNSSHNLTNNETTEDESEEEELYSIESDTSATEVASRADQFQSPSTTSEMFLVIQQETTDNNSTIAPSTSSSTLHSTISQSSGLKSPTEFIPSGDPSKQNLSELVEDTQRLIKQMKDEISIDDFESSTDDEEYTDEYSDEYDDEEEGEEEEDEDWEEGEEEEEDETGDEEEYDDITEDITEGNEVFSNEDESISKTQSPLPSQESQDHRDIHNSSALSNITESSDHSQTFLSDHLEQDEAITETKTNDTQNQINSNEETGVFVETENTLPELPVETVIDNNLEQSQTSMQYVESENALPEMSVETVLQNVNSLSSNDNALNTQQHSYTQHDSEDKSALVSGLRDILSASTTIANELETENSLPELPAEVIVTNSRNAETMQDHVKIPQNEKEQPTSSNNQLPTDKNNLSDSTKETQIEDQSAKTSDDLPLTMNKQATETGPLLTNQEVNLTTEINIEDQSMTTSEGLTSTVNKQQTETQNLSSNQAADEANSASSKIDMPSTSNANKTSSTSLEKPNSQNTVSETHNDNMPSTSKGIKSSETKNKPNEEVKTSVKKPLAASKIPKPKEMPKEPKTKETTTAKPQNEFKKKLYTRSKSFSGPTTPIGIASVKTISQKFISPTLNTTPTPTQKVYPTVTRKSSIVEAINKLTRPTPSSTEKPAVSSLFKSRTQPRIPKKKYHETCFSDDDYESSTEEEELEPLEIRQRKLSVPVFRAYPSVQEQVQEEVNTEELVEKFMKEELAATIAEAQIAAALVSMKFQQDVSLWAAKECSDLDHAIALLKQECELCSGTYALNQIVSMLKCTHKCCKQCAKTYFTVQITERSINDCSCPFCKLPELHNQTEHEDENLEYFSNLDIFLKNILEPEVHELFQRKLRDRTLLKDPNFKWCVQCSSGFFARPKQKRLICPDCGSVTCAQCRKTWQKQHEGISCDQYSEWESANDPEVQAKGVQQHLEQNGIDCPKCKFRYSLARGGCMHFTCTQCKYEFCYGCAKPFMMGAKCNISPYCAKLGLHAHHPRNCLFYLRDKLPIQLQILLKNNGVPFEVDPIETSENNVDDNEPSSSKKKELLCPIPIQKETPTGLVDTRCNGDVPEKHAGMCRTHYVEYLTAKVAKAKIDPLPIFDLTDCVQELRRRGIALPERGPWDTDEIYKTMCAEVIQKNIPLDMA</sequence>
<name>A0A0L0BN91_LUCCU</name>
<dbReference type="PROSITE" id="PS51873">
    <property type="entry name" value="TRIAD"/>
    <property type="match status" value="1"/>
</dbReference>
<evidence type="ECO:0000256" key="2">
    <source>
        <dbReference type="ARBA" id="ARBA00022679"/>
    </source>
</evidence>
<dbReference type="InterPro" id="IPR013083">
    <property type="entry name" value="Znf_RING/FYVE/PHD"/>
</dbReference>
<keyword evidence="14" id="KW-1185">Reference proteome</keyword>
<dbReference type="InterPro" id="IPR001841">
    <property type="entry name" value="Znf_RING"/>
</dbReference>
<feature type="compositionally biased region" description="Pro residues" evidence="10">
    <location>
        <begin position="147"/>
        <end position="166"/>
    </location>
</feature>
<feature type="compositionally biased region" description="Polar residues" evidence="10">
    <location>
        <begin position="858"/>
        <end position="870"/>
    </location>
</feature>
<feature type="compositionally biased region" description="Basic and acidic residues" evidence="10">
    <location>
        <begin position="2473"/>
        <end position="2482"/>
    </location>
</feature>
<feature type="region of interest" description="Disordered" evidence="10">
    <location>
        <begin position="1"/>
        <end position="95"/>
    </location>
</feature>
<feature type="compositionally biased region" description="Low complexity" evidence="10">
    <location>
        <begin position="491"/>
        <end position="513"/>
    </location>
</feature>
<feature type="compositionally biased region" description="Pro residues" evidence="10">
    <location>
        <begin position="190"/>
        <end position="199"/>
    </location>
</feature>
<feature type="compositionally biased region" description="Polar residues" evidence="10">
    <location>
        <begin position="2283"/>
        <end position="2293"/>
    </location>
</feature>
<evidence type="ECO:0000256" key="9">
    <source>
        <dbReference type="SAM" id="Coils"/>
    </source>
</evidence>
<keyword evidence="9" id="KW-0175">Coiled coil</keyword>
<proteinExistence type="inferred from homology"/>
<comment type="caution">
    <text evidence="13">The sequence shown here is derived from an EMBL/GenBank/DDBJ whole genome shotgun (WGS) entry which is preliminary data.</text>
</comment>
<feature type="compositionally biased region" description="Polar residues" evidence="10">
    <location>
        <begin position="1937"/>
        <end position="1958"/>
    </location>
</feature>
<feature type="compositionally biased region" description="Low complexity" evidence="10">
    <location>
        <begin position="813"/>
        <end position="824"/>
    </location>
</feature>
<feature type="compositionally biased region" description="Polar residues" evidence="10">
    <location>
        <begin position="674"/>
        <end position="688"/>
    </location>
</feature>
<feature type="region of interest" description="Disordered" evidence="10">
    <location>
        <begin position="2332"/>
        <end position="2351"/>
    </location>
</feature>
<dbReference type="GO" id="GO:0036435">
    <property type="term" value="F:K48-linked polyubiquitin modification-dependent protein binding"/>
    <property type="evidence" value="ECO:0007669"/>
    <property type="project" value="TreeGrafter"/>
</dbReference>
<feature type="compositionally biased region" description="Basic and acidic residues" evidence="10">
    <location>
        <begin position="2654"/>
        <end position="2678"/>
    </location>
</feature>
<feature type="compositionally biased region" description="Basic and acidic residues" evidence="10">
    <location>
        <begin position="2500"/>
        <end position="2515"/>
    </location>
</feature>
<dbReference type="CDD" id="cd19815">
    <property type="entry name" value="Bbox1_HOIP"/>
    <property type="match status" value="1"/>
</dbReference>
<dbReference type="Pfam" id="PF22191">
    <property type="entry name" value="IBR_1"/>
    <property type="match status" value="1"/>
</dbReference>
<evidence type="ECO:0000259" key="11">
    <source>
        <dbReference type="PROSITE" id="PS50089"/>
    </source>
</evidence>
<feature type="compositionally biased region" description="Basic and acidic residues" evidence="10">
    <location>
        <begin position="714"/>
        <end position="733"/>
    </location>
</feature>
<dbReference type="InterPro" id="IPR001876">
    <property type="entry name" value="Znf_RanBP2"/>
</dbReference>
<dbReference type="InterPro" id="IPR041031">
    <property type="entry name" value="RNF31_C"/>
</dbReference>
<feature type="region of interest" description="Disordered" evidence="10">
    <location>
        <begin position="1825"/>
        <end position="1916"/>
    </location>
</feature>
<evidence type="ECO:0000256" key="8">
    <source>
        <dbReference type="PROSITE-ProRule" id="PRU00175"/>
    </source>
</evidence>
<feature type="compositionally biased region" description="Polar residues" evidence="10">
    <location>
        <begin position="2018"/>
        <end position="2032"/>
    </location>
</feature>
<dbReference type="GO" id="GO:0070530">
    <property type="term" value="F:K63-linked polyubiquitin modification-dependent protein binding"/>
    <property type="evidence" value="ECO:0007669"/>
    <property type="project" value="TreeGrafter"/>
</dbReference>
<dbReference type="CDD" id="cd16631">
    <property type="entry name" value="mRING-HC-C4C4_RBR_HOIP"/>
    <property type="match status" value="1"/>
</dbReference>
<evidence type="ECO:0000259" key="12">
    <source>
        <dbReference type="PROSITE" id="PS51873"/>
    </source>
</evidence>
<evidence type="ECO:0000256" key="5">
    <source>
        <dbReference type="ARBA" id="ARBA00022771"/>
    </source>
</evidence>
<feature type="compositionally biased region" description="Low complexity" evidence="10">
    <location>
        <begin position="871"/>
        <end position="888"/>
    </location>
</feature>
<dbReference type="CDD" id="cd20337">
    <property type="entry name" value="BRcat_RBR_HOIP"/>
    <property type="match status" value="1"/>
</dbReference>
<dbReference type="Gene3D" id="3.30.40.10">
    <property type="entry name" value="Zinc/RING finger domain, C3HC4 (zinc finger)"/>
    <property type="match status" value="1"/>
</dbReference>
<feature type="compositionally biased region" description="Polar residues" evidence="10">
    <location>
        <begin position="2000"/>
        <end position="2009"/>
    </location>
</feature>
<feature type="coiled-coil region" evidence="9">
    <location>
        <begin position="256"/>
        <end position="290"/>
    </location>
</feature>
<accession>A0A0L0BN91</accession>
<feature type="compositionally biased region" description="Polar residues" evidence="10">
    <location>
        <begin position="2602"/>
        <end position="2626"/>
    </location>
</feature>
<feature type="region of interest" description="Disordered" evidence="10">
    <location>
        <begin position="1786"/>
        <end position="1807"/>
    </location>
</feature>
<feature type="compositionally biased region" description="Polar residues" evidence="10">
    <location>
        <begin position="2042"/>
        <end position="2056"/>
    </location>
</feature>
<feature type="compositionally biased region" description="Low complexity" evidence="10">
    <location>
        <begin position="2157"/>
        <end position="2171"/>
    </location>
</feature>
<keyword evidence="4" id="KW-0677">Repeat</keyword>
<evidence type="ECO:0000256" key="3">
    <source>
        <dbReference type="ARBA" id="ARBA00022723"/>
    </source>
</evidence>
<dbReference type="GO" id="GO:0071797">
    <property type="term" value="C:LUBAC complex"/>
    <property type="evidence" value="ECO:0007669"/>
    <property type="project" value="InterPro"/>
</dbReference>
<evidence type="ECO:0000256" key="7">
    <source>
        <dbReference type="ARBA" id="ARBA00022833"/>
    </source>
</evidence>
<dbReference type="PROSITE" id="PS50089">
    <property type="entry name" value="ZF_RING_2"/>
    <property type="match status" value="1"/>
</dbReference>
<dbReference type="InterPro" id="IPR002867">
    <property type="entry name" value="IBR_dom"/>
</dbReference>
<keyword evidence="7" id="KW-0862">Zinc</keyword>
<feature type="compositionally biased region" description="Acidic residues" evidence="10">
    <location>
        <begin position="2101"/>
        <end position="2112"/>
    </location>
</feature>
<keyword evidence="6" id="KW-0833">Ubl conjugation pathway</keyword>
<feature type="compositionally biased region" description="Polar residues" evidence="10">
    <location>
        <begin position="1836"/>
        <end position="1870"/>
    </location>
</feature>
<organism evidence="13 14">
    <name type="scientific">Lucilia cuprina</name>
    <name type="common">Green bottle fly</name>
    <name type="synonym">Australian sheep blowfly</name>
    <dbReference type="NCBI Taxonomy" id="7375"/>
    <lineage>
        <taxon>Eukaryota</taxon>
        <taxon>Metazoa</taxon>
        <taxon>Ecdysozoa</taxon>
        <taxon>Arthropoda</taxon>
        <taxon>Hexapoda</taxon>
        <taxon>Insecta</taxon>
        <taxon>Pterygota</taxon>
        <taxon>Neoptera</taxon>
        <taxon>Endopterygota</taxon>
        <taxon>Diptera</taxon>
        <taxon>Brachycera</taxon>
        <taxon>Muscomorpha</taxon>
        <taxon>Oestroidea</taxon>
        <taxon>Calliphoridae</taxon>
        <taxon>Luciliinae</taxon>
        <taxon>Lucilia</taxon>
    </lineage>
</organism>
<feature type="compositionally biased region" description="Basic and acidic residues" evidence="10">
    <location>
        <begin position="690"/>
        <end position="707"/>
    </location>
</feature>
<feature type="compositionally biased region" description="Low complexity" evidence="10">
    <location>
        <begin position="214"/>
        <end position="225"/>
    </location>
</feature>
<dbReference type="CDD" id="cd20351">
    <property type="entry name" value="Rcat_RBR_HOIP"/>
    <property type="match status" value="1"/>
</dbReference>
<evidence type="ECO:0000313" key="14">
    <source>
        <dbReference type="Proteomes" id="UP000037069"/>
    </source>
</evidence>
<gene>
    <name evidence="13" type="ORF">FF38_07900</name>
</gene>
<evidence type="ECO:0000256" key="6">
    <source>
        <dbReference type="ARBA" id="ARBA00022786"/>
    </source>
</evidence>
<protein>
    <submittedName>
        <fullName evidence="13">Uncharacterized protein</fullName>
    </submittedName>
</protein>
<feature type="compositionally biased region" description="Low complexity" evidence="10">
    <location>
        <begin position="2590"/>
        <end position="2601"/>
    </location>
</feature>
<dbReference type="EMBL" id="JRES01001704">
    <property type="protein sequence ID" value="KNC20744.1"/>
    <property type="molecule type" value="Genomic_DNA"/>
</dbReference>
<dbReference type="Gene3D" id="1.10.8.10">
    <property type="entry name" value="DNA helicase RuvA subunit, C-terminal domain"/>
    <property type="match status" value="1"/>
</dbReference>
<dbReference type="SUPFAM" id="SSF57850">
    <property type="entry name" value="RING/U-box"/>
    <property type="match status" value="3"/>
</dbReference>
<feature type="compositionally biased region" description="Acidic residues" evidence="10">
    <location>
        <begin position="734"/>
        <end position="770"/>
    </location>
</feature>
<feature type="region of interest" description="Disordered" evidence="10">
    <location>
        <begin position="1596"/>
        <end position="1619"/>
    </location>
</feature>
<feature type="compositionally biased region" description="Polar residues" evidence="10">
    <location>
        <begin position="230"/>
        <end position="242"/>
    </location>
</feature>
<feature type="compositionally biased region" description="Polar residues" evidence="10">
    <location>
        <begin position="545"/>
        <end position="565"/>
    </location>
</feature>
<feature type="compositionally biased region" description="Polar residues" evidence="10">
    <location>
        <begin position="2128"/>
        <end position="2156"/>
    </location>
</feature>
<dbReference type="InterPro" id="IPR047543">
    <property type="entry name" value="Bbox1_RNF31-like"/>
</dbReference>
<dbReference type="InterPro" id="IPR032065">
    <property type="entry name" value="RNF31-UBA"/>
</dbReference>
<feature type="compositionally biased region" description="Polar residues" evidence="10">
    <location>
        <begin position="2302"/>
        <end position="2319"/>
    </location>
</feature>
<feature type="compositionally biased region" description="Polar residues" evidence="10">
    <location>
        <begin position="937"/>
        <end position="948"/>
    </location>
</feature>
<feature type="compositionally biased region" description="Polar residues" evidence="10">
    <location>
        <begin position="2483"/>
        <end position="2499"/>
    </location>
</feature>
<dbReference type="Proteomes" id="UP000037069">
    <property type="component" value="Unassembled WGS sequence"/>
</dbReference>
<reference evidence="13 14" key="1">
    <citation type="journal article" date="2015" name="Nat. Commun.">
        <title>Lucilia cuprina genome unlocks parasitic fly biology to underpin future interventions.</title>
        <authorList>
            <person name="Anstead C.A."/>
            <person name="Korhonen P.K."/>
            <person name="Young N.D."/>
            <person name="Hall R.S."/>
            <person name="Jex A.R."/>
            <person name="Murali S.C."/>
            <person name="Hughes D.S."/>
            <person name="Lee S.F."/>
            <person name="Perry T."/>
            <person name="Stroehlein A.J."/>
            <person name="Ansell B.R."/>
            <person name="Breugelmans B."/>
            <person name="Hofmann A."/>
            <person name="Qu J."/>
            <person name="Dugan S."/>
            <person name="Lee S.L."/>
            <person name="Chao H."/>
            <person name="Dinh H."/>
            <person name="Han Y."/>
            <person name="Doddapaneni H.V."/>
            <person name="Worley K.C."/>
            <person name="Muzny D.M."/>
            <person name="Ioannidis P."/>
            <person name="Waterhouse R.M."/>
            <person name="Zdobnov E.M."/>
            <person name="James P.J."/>
            <person name="Bagnall N.H."/>
            <person name="Kotze A.C."/>
            <person name="Gibbs R.A."/>
            <person name="Richards S."/>
            <person name="Batterham P."/>
            <person name="Gasser R.B."/>
        </authorList>
    </citation>
    <scope>NUCLEOTIDE SEQUENCE [LARGE SCALE GENOMIC DNA]</scope>
    <source>
        <strain evidence="13 14">LS</strain>
        <tissue evidence="13">Full body</tissue>
    </source>
</reference>
<dbReference type="InterPro" id="IPR047540">
    <property type="entry name" value="BRcat_RBR_RNF31-like"/>
</dbReference>
<dbReference type="Pfam" id="PF18091">
    <property type="entry name" value="E3_UbLigase_RBR"/>
    <property type="match status" value="1"/>
</dbReference>
<feature type="region of interest" description="Disordered" evidence="10">
    <location>
        <begin position="1993"/>
        <end position="2319"/>
    </location>
</feature>
<feature type="compositionally biased region" description="Basic and acidic residues" evidence="10">
    <location>
        <begin position="826"/>
        <end position="851"/>
    </location>
</feature>
<dbReference type="InterPro" id="IPR044066">
    <property type="entry name" value="TRIAD_supradom"/>
</dbReference>
<dbReference type="OMA" id="GSAWLAN"/>
<feature type="compositionally biased region" description="Basic and acidic residues" evidence="10">
    <location>
        <begin position="646"/>
        <end position="656"/>
    </location>
</feature>
<dbReference type="Pfam" id="PF01485">
    <property type="entry name" value="IBR"/>
    <property type="match status" value="1"/>
</dbReference>
<feature type="region of interest" description="Disordered" evidence="10">
    <location>
        <begin position="809"/>
        <end position="895"/>
    </location>
</feature>
<feature type="compositionally biased region" description="Polar residues" evidence="10">
    <location>
        <begin position="72"/>
        <end position="93"/>
    </location>
</feature>
<dbReference type="SMART" id="SM00547">
    <property type="entry name" value="ZnF_RBZ"/>
    <property type="match status" value="1"/>
</dbReference>
<keyword evidence="2" id="KW-0808">Transferase</keyword>
<evidence type="ECO:0000256" key="4">
    <source>
        <dbReference type="ARBA" id="ARBA00022737"/>
    </source>
</evidence>
<feature type="compositionally biased region" description="Basic and acidic residues" evidence="10">
    <location>
        <begin position="925"/>
        <end position="934"/>
    </location>
</feature>
<dbReference type="PANTHER" id="PTHR16004">
    <property type="entry name" value="RING FINGER PROTEIN 31-RELATED"/>
    <property type="match status" value="1"/>
</dbReference>
<feature type="compositionally biased region" description="Basic and acidic residues" evidence="10">
    <location>
        <begin position="2196"/>
        <end position="2208"/>
    </location>
</feature>
<feature type="compositionally biased region" description="Basic and acidic residues" evidence="10">
    <location>
        <begin position="2627"/>
        <end position="2641"/>
    </location>
</feature>
<dbReference type="SMART" id="SM00647">
    <property type="entry name" value="IBR"/>
    <property type="match status" value="2"/>
</dbReference>
<keyword evidence="5 8" id="KW-0863">Zinc-finger</keyword>
<dbReference type="InterPro" id="IPR047542">
    <property type="entry name" value="Rcat_RBR_RNF31-like"/>
</dbReference>
<feature type="compositionally biased region" description="Acidic residues" evidence="10">
    <location>
        <begin position="527"/>
        <end position="539"/>
    </location>
</feature>
<evidence type="ECO:0000256" key="1">
    <source>
        <dbReference type="ARBA" id="ARBA00008278"/>
    </source>
</evidence>
<dbReference type="OrthoDB" id="9978677at2759"/>
<evidence type="ECO:0000313" key="13">
    <source>
        <dbReference type="EMBL" id="KNC20744.1"/>
    </source>
</evidence>
<feature type="compositionally biased region" description="Basic and acidic residues" evidence="10">
    <location>
        <begin position="984"/>
        <end position="995"/>
    </location>
</feature>
<feature type="domain" description="RING-type" evidence="11">
    <location>
        <begin position="2874"/>
        <end position="2923"/>
    </location>
</feature>
<keyword evidence="3" id="KW-0479">Metal-binding</keyword>
<feature type="compositionally biased region" description="Polar residues" evidence="10">
    <location>
        <begin position="2332"/>
        <end position="2347"/>
    </location>
</feature>
<feature type="region of interest" description="Disordered" evidence="10">
    <location>
        <begin position="1934"/>
        <end position="1962"/>
    </location>
</feature>
<feature type="region of interest" description="Disordered" evidence="10">
    <location>
        <begin position="488"/>
        <end position="780"/>
    </location>
</feature>
<feature type="compositionally biased region" description="Acidic residues" evidence="10">
    <location>
        <begin position="2209"/>
        <end position="2280"/>
    </location>
</feature>
<dbReference type="GO" id="GO:0097039">
    <property type="term" value="P:protein linear polyubiquitination"/>
    <property type="evidence" value="ECO:0007669"/>
    <property type="project" value="TreeGrafter"/>
</dbReference>
<feature type="region of interest" description="Disordered" evidence="10">
    <location>
        <begin position="131"/>
        <end position="253"/>
    </location>
</feature>
<dbReference type="PROSITE" id="PS01358">
    <property type="entry name" value="ZF_RANBP2_1"/>
    <property type="match status" value="1"/>
</dbReference>
<dbReference type="GO" id="GO:0061630">
    <property type="term" value="F:ubiquitin protein ligase activity"/>
    <property type="evidence" value="ECO:0007669"/>
    <property type="project" value="TreeGrafter"/>
</dbReference>
<feature type="compositionally biased region" description="Polar residues" evidence="10">
    <location>
        <begin position="2521"/>
        <end position="2584"/>
    </location>
</feature>
<dbReference type="STRING" id="7375.A0A0L0BN91"/>